<proteinExistence type="predicted"/>
<sequence>MKVSAILISCAFGTALAAPTDEKVQVAAAEPVTASIVQRGALTATLPNLPGLEGLTGLKNLVSNSLNLASNIENTFKADHGANLNISQLAGEISQLNNTLGSLLGTAGGILSGGLLNGTAVDPGVVAGALSLVSQLLSSVSDLLTSFAPVSTSGVLPVKDRQLVGGLLGALIQTLLGNLDLGITANLGPALGLSAH</sequence>
<dbReference type="Proteomes" id="UP001586593">
    <property type="component" value="Unassembled WGS sequence"/>
</dbReference>
<feature type="chain" id="PRO_5046617633" evidence="1">
    <location>
        <begin position="18"/>
        <end position="196"/>
    </location>
</feature>
<keyword evidence="3" id="KW-1185">Reference proteome</keyword>
<name>A0ABR3Y5M0_9PEZI</name>
<keyword evidence="1" id="KW-0732">Signal</keyword>
<gene>
    <name evidence="2" type="ORF">VTK73DRAFT_9475</name>
</gene>
<protein>
    <submittedName>
        <fullName evidence="2">Uncharacterized protein</fullName>
    </submittedName>
</protein>
<organism evidence="2 3">
    <name type="scientific">Phialemonium thermophilum</name>
    <dbReference type="NCBI Taxonomy" id="223376"/>
    <lineage>
        <taxon>Eukaryota</taxon>
        <taxon>Fungi</taxon>
        <taxon>Dikarya</taxon>
        <taxon>Ascomycota</taxon>
        <taxon>Pezizomycotina</taxon>
        <taxon>Sordariomycetes</taxon>
        <taxon>Sordariomycetidae</taxon>
        <taxon>Cephalothecales</taxon>
        <taxon>Cephalothecaceae</taxon>
        <taxon>Phialemonium</taxon>
    </lineage>
</organism>
<evidence type="ECO:0000313" key="3">
    <source>
        <dbReference type="Proteomes" id="UP001586593"/>
    </source>
</evidence>
<evidence type="ECO:0000313" key="2">
    <source>
        <dbReference type="EMBL" id="KAL1883108.1"/>
    </source>
</evidence>
<evidence type="ECO:0000256" key="1">
    <source>
        <dbReference type="SAM" id="SignalP"/>
    </source>
</evidence>
<reference evidence="2 3" key="1">
    <citation type="journal article" date="2024" name="Commun. Biol.">
        <title>Comparative genomic analysis of thermophilic fungi reveals convergent evolutionary adaptations and gene losses.</title>
        <authorList>
            <person name="Steindorff A.S."/>
            <person name="Aguilar-Pontes M.V."/>
            <person name="Robinson A.J."/>
            <person name="Andreopoulos B."/>
            <person name="LaButti K."/>
            <person name="Kuo A."/>
            <person name="Mondo S."/>
            <person name="Riley R."/>
            <person name="Otillar R."/>
            <person name="Haridas S."/>
            <person name="Lipzen A."/>
            <person name="Grimwood J."/>
            <person name="Schmutz J."/>
            <person name="Clum A."/>
            <person name="Reid I.D."/>
            <person name="Moisan M.C."/>
            <person name="Butler G."/>
            <person name="Nguyen T.T.M."/>
            <person name="Dewar K."/>
            <person name="Conant G."/>
            <person name="Drula E."/>
            <person name="Henrissat B."/>
            <person name="Hansel C."/>
            <person name="Singer S."/>
            <person name="Hutchinson M.I."/>
            <person name="de Vries R.P."/>
            <person name="Natvig D.O."/>
            <person name="Powell A.J."/>
            <person name="Tsang A."/>
            <person name="Grigoriev I.V."/>
        </authorList>
    </citation>
    <scope>NUCLEOTIDE SEQUENCE [LARGE SCALE GENOMIC DNA]</scope>
    <source>
        <strain evidence="2 3">ATCC 24622</strain>
    </source>
</reference>
<dbReference type="EMBL" id="JAZHXJ010000008">
    <property type="protein sequence ID" value="KAL1883108.1"/>
    <property type="molecule type" value="Genomic_DNA"/>
</dbReference>
<comment type="caution">
    <text evidence="2">The sequence shown here is derived from an EMBL/GenBank/DDBJ whole genome shotgun (WGS) entry which is preliminary data.</text>
</comment>
<accession>A0ABR3Y5M0</accession>
<feature type="signal peptide" evidence="1">
    <location>
        <begin position="1"/>
        <end position="17"/>
    </location>
</feature>